<dbReference type="Proteomes" id="UP000005408">
    <property type="component" value="Unassembled WGS sequence"/>
</dbReference>
<sequence length="297" mass="33037">MSDEENYSSSDDEDYVPSEGEAVSEEENSGDEEDLDALHKEADTENTKAGKRKRKTQKEFAARKRKGGIKLDGESEDLKESADEYNKVLTEEIKQEQVAKKEEQEKKKADDLWSSFLSDVGSRPKSKPATPSGSSVTTPSGSSLASLSKPIKSPDVPTSKKVTITKEFDFAGETVKITKDVDLNSEEGKKEMKKLAEEKKDPVKNPDAPGPAMFGRKSGGGLGSILSKIGKKDKISTLDKSKLDWETFKQEKGISEELQIHNRGKEGYIERLNFLSRADQRQFEIEKNIRLGLNSKR</sequence>
<evidence type="ECO:0000256" key="3">
    <source>
        <dbReference type="SAM" id="MobiDB-lite"/>
    </source>
</evidence>
<dbReference type="InterPro" id="IPR011421">
    <property type="entry name" value="BCNT-C"/>
</dbReference>
<dbReference type="GO" id="GO:0000812">
    <property type="term" value="C:Swr1 complex"/>
    <property type="evidence" value="ECO:0007669"/>
    <property type="project" value="TreeGrafter"/>
</dbReference>
<dbReference type="Pfam" id="PF07572">
    <property type="entry name" value="BCNT"/>
    <property type="match status" value="1"/>
</dbReference>
<feature type="compositionally biased region" description="Basic and acidic residues" evidence="3">
    <location>
        <begin position="181"/>
        <end position="204"/>
    </location>
</feature>
<dbReference type="InterPro" id="IPR027124">
    <property type="entry name" value="Swc5/CFDP1/2"/>
</dbReference>
<feature type="domain" description="BCNT-C" evidence="4">
    <location>
        <begin position="216"/>
        <end position="296"/>
    </location>
</feature>
<feature type="compositionally biased region" description="Basic and acidic residues" evidence="3">
    <location>
        <begin position="36"/>
        <end position="48"/>
    </location>
</feature>
<dbReference type="EnsemblMetazoa" id="G22378.2">
    <property type="protein sequence ID" value="G22378.2:cds"/>
    <property type="gene ID" value="G22378"/>
</dbReference>
<evidence type="ECO:0000313" key="5">
    <source>
        <dbReference type="EnsemblMetazoa" id="G22378.2:cds"/>
    </source>
</evidence>
<accession>A0A8W8K498</accession>
<dbReference type="PROSITE" id="PS51279">
    <property type="entry name" value="BCNT_C"/>
    <property type="match status" value="1"/>
</dbReference>
<evidence type="ECO:0000256" key="2">
    <source>
        <dbReference type="ARBA" id="ARBA00030244"/>
    </source>
</evidence>
<reference evidence="5" key="1">
    <citation type="submission" date="2022-08" db="UniProtKB">
        <authorList>
            <consortium name="EnsemblMetazoa"/>
        </authorList>
    </citation>
    <scope>IDENTIFICATION</scope>
    <source>
        <strain evidence="5">05x7-T-G4-1.051#20</strain>
    </source>
</reference>
<evidence type="ECO:0000313" key="6">
    <source>
        <dbReference type="Proteomes" id="UP000005408"/>
    </source>
</evidence>
<evidence type="ECO:0000259" key="4">
    <source>
        <dbReference type="PROSITE" id="PS51279"/>
    </source>
</evidence>
<dbReference type="PANTHER" id="PTHR48407">
    <property type="entry name" value="CRANIOFACIAL DEVELOPMENT PROTEIN 1"/>
    <property type="match status" value="1"/>
</dbReference>
<dbReference type="EnsemblMetazoa" id="G22378.4">
    <property type="protein sequence ID" value="G22378.4:cds"/>
    <property type="gene ID" value="G22378"/>
</dbReference>
<proteinExistence type="predicted"/>
<feature type="region of interest" description="Disordered" evidence="3">
    <location>
        <begin position="97"/>
        <end position="164"/>
    </location>
</feature>
<dbReference type="AlphaFoldDB" id="A0A8W8K498"/>
<evidence type="ECO:0000256" key="1">
    <source>
        <dbReference type="ARBA" id="ARBA00019033"/>
    </source>
</evidence>
<feature type="compositionally biased region" description="Basic and acidic residues" evidence="3">
    <location>
        <begin position="97"/>
        <end position="111"/>
    </location>
</feature>
<feature type="compositionally biased region" description="Low complexity" evidence="3">
    <location>
        <begin position="128"/>
        <end position="146"/>
    </location>
</feature>
<dbReference type="OMA" id="LDWAAYV"/>
<dbReference type="OrthoDB" id="445677at2759"/>
<feature type="region of interest" description="Disordered" evidence="3">
    <location>
        <begin position="1"/>
        <end position="83"/>
    </location>
</feature>
<feature type="region of interest" description="Disordered" evidence="3">
    <location>
        <begin position="181"/>
        <end position="219"/>
    </location>
</feature>
<dbReference type="PANTHER" id="PTHR48407:SF1">
    <property type="entry name" value="CRANIOFACIAL DEVELOPMENT PROTEIN 1"/>
    <property type="match status" value="1"/>
</dbReference>
<feature type="compositionally biased region" description="Acidic residues" evidence="3">
    <location>
        <begin position="1"/>
        <end position="35"/>
    </location>
</feature>
<protein>
    <recommendedName>
        <fullName evidence="1">Craniofacial development protein 1</fullName>
    </recommendedName>
    <alternativeName>
        <fullName evidence="2">Bucentaur</fullName>
    </alternativeName>
</protein>
<keyword evidence="6" id="KW-1185">Reference proteome</keyword>
<dbReference type="EnsemblMetazoa" id="G22378.1">
    <property type="protein sequence ID" value="G22378.1:cds"/>
    <property type="gene ID" value="G22378"/>
</dbReference>
<feature type="compositionally biased region" description="Basic and acidic residues" evidence="3">
    <location>
        <begin position="69"/>
        <end position="83"/>
    </location>
</feature>
<name>A0A8W8K498_MAGGI</name>
<organism evidence="5 6">
    <name type="scientific">Magallana gigas</name>
    <name type="common">Pacific oyster</name>
    <name type="synonym">Crassostrea gigas</name>
    <dbReference type="NCBI Taxonomy" id="29159"/>
    <lineage>
        <taxon>Eukaryota</taxon>
        <taxon>Metazoa</taxon>
        <taxon>Spiralia</taxon>
        <taxon>Lophotrochozoa</taxon>
        <taxon>Mollusca</taxon>
        <taxon>Bivalvia</taxon>
        <taxon>Autobranchia</taxon>
        <taxon>Pteriomorphia</taxon>
        <taxon>Ostreida</taxon>
        <taxon>Ostreoidea</taxon>
        <taxon>Ostreidae</taxon>
        <taxon>Magallana</taxon>
    </lineage>
</organism>